<sequence length="86" mass="8855">MFRIIQLLILPTLGFAFYGGMMMPMGGMGFGWPMSGYGMMGGMGYGGYGGYGFGGYPLYGSMMYGTGSPWAAGGGLVGNALSFLVG</sequence>
<evidence type="ECO:0000313" key="2">
    <source>
        <dbReference type="EMBL" id="CAJ0592081.1"/>
    </source>
</evidence>
<keyword evidence="3" id="KW-1185">Reference proteome</keyword>
<dbReference type="Proteomes" id="UP001176961">
    <property type="component" value="Unassembled WGS sequence"/>
</dbReference>
<name>A0AA36DRJ7_CYLNA</name>
<reference evidence="2" key="1">
    <citation type="submission" date="2023-07" db="EMBL/GenBank/DDBJ databases">
        <authorList>
            <consortium name="CYATHOMIX"/>
        </authorList>
    </citation>
    <scope>NUCLEOTIDE SEQUENCE</scope>
    <source>
        <strain evidence="2">N/A</strain>
    </source>
</reference>
<keyword evidence="1" id="KW-0732">Signal</keyword>
<evidence type="ECO:0000313" key="3">
    <source>
        <dbReference type="Proteomes" id="UP001176961"/>
    </source>
</evidence>
<evidence type="ECO:0000256" key="1">
    <source>
        <dbReference type="SAM" id="SignalP"/>
    </source>
</evidence>
<gene>
    <name evidence="2" type="ORF">CYNAS_LOCUS4064</name>
</gene>
<feature type="chain" id="PRO_5041375647" evidence="1">
    <location>
        <begin position="17"/>
        <end position="86"/>
    </location>
</feature>
<accession>A0AA36DRJ7</accession>
<protein>
    <submittedName>
        <fullName evidence="2">Uncharacterized protein</fullName>
    </submittedName>
</protein>
<dbReference type="EMBL" id="CATQJL010000001">
    <property type="protein sequence ID" value="CAJ0592081.1"/>
    <property type="molecule type" value="Genomic_DNA"/>
</dbReference>
<proteinExistence type="predicted"/>
<dbReference type="AlphaFoldDB" id="A0AA36DRJ7"/>
<comment type="caution">
    <text evidence="2">The sequence shown here is derived from an EMBL/GenBank/DDBJ whole genome shotgun (WGS) entry which is preliminary data.</text>
</comment>
<organism evidence="2 3">
    <name type="scientific">Cylicocyclus nassatus</name>
    <name type="common">Nematode worm</name>
    <dbReference type="NCBI Taxonomy" id="53992"/>
    <lineage>
        <taxon>Eukaryota</taxon>
        <taxon>Metazoa</taxon>
        <taxon>Ecdysozoa</taxon>
        <taxon>Nematoda</taxon>
        <taxon>Chromadorea</taxon>
        <taxon>Rhabditida</taxon>
        <taxon>Rhabditina</taxon>
        <taxon>Rhabditomorpha</taxon>
        <taxon>Strongyloidea</taxon>
        <taxon>Strongylidae</taxon>
        <taxon>Cylicocyclus</taxon>
    </lineage>
</organism>
<feature type="signal peptide" evidence="1">
    <location>
        <begin position="1"/>
        <end position="16"/>
    </location>
</feature>